<dbReference type="InterPro" id="IPR023333">
    <property type="entry name" value="Proteasome_suB-type"/>
</dbReference>
<dbReference type="InterPro" id="IPR029055">
    <property type="entry name" value="Ntn_hydrolases_N"/>
</dbReference>
<dbReference type="InParanoid" id="L2GLP3"/>
<dbReference type="OrthoDB" id="268479at2759"/>
<accession>L2GLP3</accession>
<keyword evidence="2" id="KW-0963">Cytoplasm</keyword>
<dbReference type="EMBL" id="JH370142">
    <property type="protein sequence ID" value="ELA41554.1"/>
    <property type="molecule type" value="Genomic_DNA"/>
</dbReference>
<dbReference type="GO" id="GO:0005634">
    <property type="term" value="C:nucleus"/>
    <property type="evidence" value="ECO:0007669"/>
    <property type="project" value="UniProtKB-SubCell"/>
</dbReference>
<dbReference type="VEuPathDB" id="MicrosporidiaDB:VICG_01418"/>
<dbReference type="GeneID" id="19882129"/>
<organism evidence="4 5">
    <name type="scientific">Vittaforma corneae (strain ATCC 50505)</name>
    <name type="common">Microsporidian parasite</name>
    <name type="synonym">Nosema corneum</name>
    <dbReference type="NCBI Taxonomy" id="993615"/>
    <lineage>
        <taxon>Eukaryota</taxon>
        <taxon>Fungi</taxon>
        <taxon>Fungi incertae sedis</taxon>
        <taxon>Microsporidia</taxon>
        <taxon>Nosematidae</taxon>
        <taxon>Vittaforma</taxon>
    </lineage>
</organism>
<sequence length="275" mass="31710">MLSQASTFSLENDYSINKKTVPEPFKEEQIKLSKNEANFINEEGCSFASPRFVYLQDVLLKSKDREVSEEDLYENNGGTSLVVTTDNKIIIASDTRHSSDYTINSRKMTKIFKIGEFYLATTGFFADSFEVYTNLMYQVKQYETYSRITLKALAHLLHNLLYSKRFFPYYSYAILCGFDNGTATVYSYDPVGSYDKTRCRCNGSSSVMIQPLLDSWIMGKNFKDFKEPSFSETLELVKKAFDAASERDVKTKDYLEIYVIEKDSMSHELIPLRKD</sequence>
<comment type="subcellular location">
    <subcellularLocation>
        <location evidence="1">Nucleus</location>
    </subcellularLocation>
</comment>
<name>L2GLP3_VITCO</name>
<gene>
    <name evidence="4" type="ORF">VICG_01418</name>
</gene>
<evidence type="ECO:0008006" key="6">
    <source>
        <dbReference type="Google" id="ProtNLM"/>
    </source>
</evidence>
<dbReference type="GO" id="GO:0051603">
    <property type="term" value="P:proteolysis involved in protein catabolic process"/>
    <property type="evidence" value="ECO:0007669"/>
    <property type="project" value="InterPro"/>
</dbReference>
<evidence type="ECO:0000313" key="4">
    <source>
        <dbReference type="EMBL" id="ELA41554.1"/>
    </source>
</evidence>
<dbReference type="InterPro" id="IPR001353">
    <property type="entry name" value="Proteasome_sua/b"/>
</dbReference>
<dbReference type="Pfam" id="PF00227">
    <property type="entry name" value="Proteasome"/>
    <property type="match status" value="1"/>
</dbReference>
<dbReference type="OMA" id="CSGCWCD"/>
<dbReference type="HOGENOM" id="CLU_035750_1_1_1"/>
<keyword evidence="3" id="KW-0647">Proteasome</keyword>
<dbReference type="SUPFAM" id="SSF56235">
    <property type="entry name" value="N-terminal nucleophile aminohydrolases (Ntn hydrolases)"/>
    <property type="match status" value="1"/>
</dbReference>
<dbReference type="PANTHER" id="PTHR32194:SF2">
    <property type="entry name" value="PROTEASOME SUBUNIT BETA TYPE-1"/>
    <property type="match status" value="1"/>
</dbReference>
<dbReference type="FunCoup" id="L2GLP3">
    <property type="interactions" value="225"/>
</dbReference>
<evidence type="ECO:0000256" key="3">
    <source>
        <dbReference type="ARBA" id="ARBA00022942"/>
    </source>
</evidence>
<dbReference type="GO" id="GO:0005839">
    <property type="term" value="C:proteasome core complex"/>
    <property type="evidence" value="ECO:0007669"/>
    <property type="project" value="InterPro"/>
</dbReference>
<dbReference type="Gene3D" id="3.60.20.10">
    <property type="entry name" value="Glutamine Phosphoribosylpyrophosphate, subunit 1, domain 1"/>
    <property type="match status" value="1"/>
</dbReference>
<dbReference type="PROSITE" id="PS51476">
    <property type="entry name" value="PROTEASOME_BETA_2"/>
    <property type="match status" value="1"/>
</dbReference>
<evidence type="ECO:0000256" key="1">
    <source>
        <dbReference type="ARBA" id="ARBA00004123"/>
    </source>
</evidence>
<dbReference type="RefSeq" id="XP_007604864.1">
    <property type="nucleotide sequence ID" value="XM_007604802.1"/>
</dbReference>
<reference evidence="5" key="1">
    <citation type="submission" date="2011-05" db="EMBL/GenBank/DDBJ databases">
        <title>The genome sequence of Vittaforma corneae strain ATCC 50505.</title>
        <authorList>
            <consortium name="The Broad Institute Genome Sequencing Platform"/>
            <person name="Cuomo C."/>
            <person name="Didier E."/>
            <person name="Bowers L."/>
            <person name="Young S.K."/>
            <person name="Zeng Q."/>
            <person name="Gargeya S."/>
            <person name="Fitzgerald M."/>
            <person name="Haas B."/>
            <person name="Abouelleil A."/>
            <person name="Alvarado L."/>
            <person name="Arachchi H.M."/>
            <person name="Berlin A."/>
            <person name="Chapman S.B."/>
            <person name="Gearin G."/>
            <person name="Goldberg J."/>
            <person name="Griggs A."/>
            <person name="Gujja S."/>
            <person name="Hansen M."/>
            <person name="Heiman D."/>
            <person name="Howarth C."/>
            <person name="Larimer J."/>
            <person name="Lui A."/>
            <person name="MacDonald P.J.P."/>
            <person name="McCowen C."/>
            <person name="Montmayeur A."/>
            <person name="Murphy C."/>
            <person name="Neiman D."/>
            <person name="Pearson M."/>
            <person name="Priest M."/>
            <person name="Roberts A."/>
            <person name="Saif S."/>
            <person name="Shea T."/>
            <person name="Sisk P."/>
            <person name="Stolte C."/>
            <person name="Sykes S."/>
            <person name="Wortman J."/>
            <person name="Nusbaum C."/>
            <person name="Birren B."/>
        </authorList>
    </citation>
    <scope>NUCLEOTIDE SEQUENCE [LARGE SCALE GENOMIC DNA]</scope>
    <source>
        <strain evidence="5">ATCC 50505</strain>
    </source>
</reference>
<proteinExistence type="predicted"/>
<evidence type="ECO:0000256" key="2">
    <source>
        <dbReference type="ARBA" id="ARBA00022490"/>
    </source>
</evidence>
<dbReference type="GO" id="GO:0005737">
    <property type="term" value="C:cytoplasm"/>
    <property type="evidence" value="ECO:0007669"/>
    <property type="project" value="TreeGrafter"/>
</dbReference>
<dbReference type="Proteomes" id="UP000011082">
    <property type="component" value="Unassembled WGS sequence"/>
</dbReference>
<evidence type="ECO:0000313" key="5">
    <source>
        <dbReference type="Proteomes" id="UP000011082"/>
    </source>
</evidence>
<dbReference type="AlphaFoldDB" id="L2GLP3"/>
<dbReference type="PANTHER" id="PTHR32194">
    <property type="entry name" value="METALLOPROTEASE TLDD"/>
    <property type="match status" value="1"/>
</dbReference>
<keyword evidence="5" id="KW-1185">Reference proteome</keyword>
<protein>
    <recommendedName>
        <fullName evidence="6">Proteasome subunit beta</fullName>
    </recommendedName>
</protein>
<dbReference type="STRING" id="993615.L2GLP3"/>